<dbReference type="Pfam" id="PF12399">
    <property type="entry name" value="BCA_ABC_TP_C"/>
    <property type="match status" value="1"/>
</dbReference>
<dbReference type="Proteomes" id="UP000290408">
    <property type="component" value="Chromosome"/>
</dbReference>
<evidence type="ECO:0000256" key="3">
    <source>
        <dbReference type="ARBA" id="ARBA00022840"/>
    </source>
</evidence>
<feature type="region of interest" description="Disordered" evidence="4">
    <location>
        <begin position="261"/>
        <end position="282"/>
    </location>
</feature>
<dbReference type="SUPFAM" id="SSF52540">
    <property type="entry name" value="P-loop containing nucleoside triphosphate hydrolases"/>
    <property type="match status" value="1"/>
</dbReference>
<dbReference type="InterPro" id="IPR027417">
    <property type="entry name" value="P-loop_NTPase"/>
</dbReference>
<gene>
    <name evidence="6" type="ORF">EXU32_09740</name>
</gene>
<accession>A0A4V0ZB24</accession>
<proteinExistence type="predicted"/>
<dbReference type="SMART" id="SM00382">
    <property type="entry name" value="AAA"/>
    <property type="match status" value="1"/>
</dbReference>
<protein>
    <submittedName>
        <fullName evidence="6">ABC transporter ATP-binding protein</fullName>
    </submittedName>
</protein>
<dbReference type="GO" id="GO:0005524">
    <property type="term" value="F:ATP binding"/>
    <property type="evidence" value="ECO:0007669"/>
    <property type="project" value="UniProtKB-KW"/>
</dbReference>
<evidence type="ECO:0000313" key="7">
    <source>
        <dbReference type="Proteomes" id="UP000290408"/>
    </source>
</evidence>
<evidence type="ECO:0000313" key="6">
    <source>
        <dbReference type="EMBL" id="QBF46508.1"/>
    </source>
</evidence>
<dbReference type="GO" id="GO:0016887">
    <property type="term" value="F:ATP hydrolysis activity"/>
    <property type="evidence" value="ECO:0007669"/>
    <property type="project" value="InterPro"/>
</dbReference>
<dbReference type="RefSeq" id="WP_130629729.1">
    <property type="nucleotide sequence ID" value="NZ_CP036164.1"/>
</dbReference>
<evidence type="ECO:0000256" key="4">
    <source>
        <dbReference type="SAM" id="MobiDB-lite"/>
    </source>
</evidence>
<dbReference type="Gene3D" id="3.40.50.300">
    <property type="entry name" value="P-loop containing nucleotide triphosphate hydrolases"/>
    <property type="match status" value="1"/>
</dbReference>
<evidence type="ECO:0000256" key="1">
    <source>
        <dbReference type="ARBA" id="ARBA00022448"/>
    </source>
</evidence>
<dbReference type="PANTHER" id="PTHR45772">
    <property type="entry name" value="CONSERVED COMPONENT OF ABC TRANSPORTER FOR NATURAL AMINO ACIDS-RELATED"/>
    <property type="match status" value="1"/>
</dbReference>
<keyword evidence="3 6" id="KW-0067">ATP-binding</keyword>
<dbReference type="OrthoDB" id="9805514at2"/>
<dbReference type="FunFam" id="3.40.50.300:FF:000421">
    <property type="entry name" value="Branched-chain amino acid ABC transporter ATP-binding protein"/>
    <property type="match status" value="1"/>
</dbReference>
<keyword evidence="1" id="KW-0813">Transport</keyword>
<feature type="domain" description="ABC transporter" evidence="5">
    <location>
        <begin position="11"/>
        <end position="257"/>
    </location>
</feature>
<dbReference type="AlphaFoldDB" id="A0A4V0ZB24"/>
<dbReference type="InterPro" id="IPR003593">
    <property type="entry name" value="AAA+_ATPase"/>
</dbReference>
<dbReference type="EMBL" id="CP036164">
    <property type="protein sequence ID" value="QBF46508.1"/>
    <property type="molecule type" value="Genomic_DNA"/>
</dbReference>
<dbReference type="GO" id="GO:0005886">
    <property type="term" value="C:plasma membrane"/>
    <property type="evidence" value="ECO:0007669"/>
    <property type="project" value="TreeGrafter"/>
</dbReference>
<evidence type="ECO:0000256" key="2">
    <source>
        <dbReference type="ARBA" id="ARBA00022741"/>
    </source>
</evidence>
<dbReference type="InterPro" id="IPR032823">
    <property type="entry name" value="BCA_ABC_TP_C"/>
</dbReference>
<name>A0A4V0ZB24_9MICO</name>
<sequence>MTVPTDQQALLTLDDIVVRFGGVVALDGVHLDVRPGEVHGVIGPNGAGKTTLFNVACGFVPPTEGRIHFAGKDVTGWKPHDLVDHGVARSLQGLGLFDRLSVEDNVLIGADRHARTGFFSSLLSAPRATRDEAALKERAVEVLDRLEIADLGGRVVGSLPYPLRKRVALARALVAEPRILLLDEPASGLSETEMTELGDIILDLSREVSVLLVEHHMDLVMRVCGRLTVLDFGRVIAGGTPEEIKANPVVLEAYLGAEVEDAPTRTPGDAQASGTTKGAGRA</sequence>
<evidence type="ECO:0000259" key="5">
    <source>
        <dbReference type="PROSITE" id="PS50893"/>
    </source>
</evidence>
<dbReference type="KEGG" id="jli:EXU32_09740"/>
<dbReference type="Pfam" id="PF00005">
    <property type="entry name" value="ABC_tran"/>
    <property type="match status" value="1"/>
</dbReference>
<dbReference type="CDD" id="cd03219">
    <property type="entry name" value="ABC_Mj1267_LivG_branched"/>
    <property type="match status" value="1"/>
</dbReference>
<keyword evidence="2" id="KW-0547">Nucleotide-binding</keyword>
<dbReference type="InterPro" id="IPR003439">
    <property type="entry name" value="ABC_transporter-like_ATP-bd"/>
</dbReference>
<dbReference type="PROSITE" id="PS50893">
    <property type="entry name" value="ABC_TRANSPORTER_2"/>
    <property type="match status" value="1"/>
</dbReference>
<keyword evidence="7" id="KW-1185">Reference proteome</keyword>
<dbReference type="InterPro" id="IPR051120">
    <property type="entry name" value="ABC_AA/LPS_Transport"/>
</dbReference>
<reference evidence="6 7" key="1">
    <citation type="submission" date="2019-02" db="EMBL/GenBank/DDBJ databases">
        <title>Genomic data mining of an Antarctic deep-sea actinobacterium, Janibacterlimosus P3-3-X1.</title>
        <authorList>
            <person name="Liao L."/>
            <person name="Chen B."/>
        </authorList>
    </citation>
    <scope>NUCLEOTIDE SEQUENCE [LARGE SCALE GENOMIC DNA]</scope>
    <source>
        <strain evidence="6 7">P3-3-X1</strain>
    </source>
</reference>
<organism evidence="6 7">
    <name type="scientific">Janibacter limosus</name>
    <dbReference type="NCBI Taxonomy" id="53458"/>
    <lineage>
        <taxon>Bacteria</taxon>
        <taxon>Bacillati</taxon>
        <taxon>Actinomycetota</taxon>
        <taxon>Actinomycetes</taxon>
        <taxon>Micrococcales</taxon>
        <taxon>Intrasporangiaceae</taxon>
        <taxon>Janibacter</taxon>
    </lineage>
</organism>